<gene>
    <name evidence="2" type="ORF">MNB_SM-7-1334</name>
</gene>
<dbReference type="AlphaFoldDB" id="A0A1W1BXV9"/>
<dbReference type="EMBL" id="FPHB01000042">
    <property type="protein sequence ID" value="SFV58369.1"/>
    <property type="molecule type" value="Genomic_DNA"/>
</dbReference>
<feature type="compositionally biased region" description="Basic and acidic residues" evidence="1">
    <location>
        <begin position="243"/>
        <end position="253"/>
    </location>
</feature>
<accession>A0A1W1BXV9</accession>
<proteinExistence type="predicted"/>
<feature type="region of interest" description="Disordered" evidence="1">
    <location>
        <begin position="232"/>
        <end position="253"/>
    </location>
</feature>
<name>A0A1W1BXV9_9ZZZZ</name>
<reference evidence="2" key="1">
    <citation type="submission" date="2016-10" db="EMBL/GenBank/DDBJ databases">
        <authorList>
            <person name="de Groot N.N."/>
        </authorList>
    </citation>
    <scope>NUCLEOTIDE SEQUENCE</scope>
</reference>
<protein>
    <submittedName>
        <fullName evidence="2">Uncharacterized protein</fullName>
    </submittedName>
</protein>
<dbReference type="Pfam" id="PF13384">
    <property type="entry name" value="HTH_23"/>
    <property type="match status" value="1"/>
</dbReference>
<sequence length="253" mass="29969">MYYGLSLLFDSDFDKALWSLPPPSSTRRLSSLNGERLEILYHFQYTPQSWREWQRLASIKIQIKRLLPDVEFGDECFIDEVQKVYTIAELGRYFPDFIKFHKPLYPSGKEDFMRSLTIYAQRLYYEKQLYYEAVIVMAIHFNTKGGYGYSFRELNAKAKAIMELDRDKWKVKLTDKELKEAHSKGGKKRVQQKREQFAKLKERALQMRKEGMTLKAISEALEVSLRTVHNWKLPKNSSTKTSSKTDHRDTKKR</sequence>
<organism evidence="2">
    <name type="scientific">hydrothermal vent metagenome</name>
    <dbReference type="NCBI Taxonomy" id="652676"/>
    <lineage>
        <taxon>unclassified sequences</taxon>
        <taxon>metagenomes</taxon>
        <taxon>ecological metagenomes</taxon>
    </lineage>
</organism>
<evidence type="ECO:0000313" key="2">
    <source>
        <dbReference type="EMBL" id="SFV58369.1"/>
    </source>
</evidence>
<evidence type="ECO:0000256" key="1">
    <source>
        <dbReference type="SAM" id="MobiDB-lite"/>
    </source>
</evidence>